<evidence type="ECO:0000313" key="13">
    <source>
        <dbReference type="Proteomes" id="UP000215914"/>
    </source>
</evidence>
<evidence type="ECO:0000256" key="9">
    <source>
        <dbReference type="ARBA" id="ARBA00023180"/>
    </source>
</evidence>
<keyword evidence="4" id="KW-0732">Signal</keyword>
<dbReference type="EMBL" id="MNCJ02000329">
    <property type="protein sequence ID" value="KAF5768624.1"/>
    <property type="molecule type" value="Genomic_DNA"/>
</dbReference>
<accession>A0A251TUF9</accession>
<dbReference type="InterPro" id="IPR011009">
    <property type="entry name" value="Kinase-like_dom_sf"/>
</dbReference>
<dbReference type="Gramene" id="mRNA:HanXRQr2_Chr14g0638521">
    <property type="protein sequence ID" value="CDS:HanXRQr2_Chr14g0638521.1"/>
    <property type="gene ID" value="HanXRQr2_Chr14g0638521"/>
</dbReference>
<dbReference type="GO" id="GO:0016020">
    <property type="term" value="C:membrane"/>
    <property type="evidence" value="ECO:0007669"/>
    <property type="project" value="UniProtKB-SubCell"/>
</dbReference>
<keyword evidence="2" id="KW-0433">Leucine-rich repeat</keyword>
<evidence type="ECO:0000256" key="3">
    <source>
        <dbReference type="ARBA" id="ARBA00022692"/>
    </source>
</evidence>
<keyword evidence="9" id="KW-0325">Glycoprotein</keyword>
<dbReference type="GO" id="GO:0004672">
    <property type="term" value="F:protein kinase activity"/>
    <property type="evidence" value="ECO:0007669"/>
    <property type="project" value="InterPro"/>
</dbReference>
<dbReference type="EMBL" id="CM007898">
    <property type="protein sequence ID" value="OTG13601.1"/>
    <property type="molecule type" value="Genomic_DNA"/>
</dbReference>
<dbReference type="InterPro" id="IPR052422">
    <property type="entry name" value="Auxin_Ser/Thr_Kinase"/>
</dbReference>
<keyword evidence="8" id="KW-0675">Receptor</keyword>
<dbReference type="Gene3D" id="1.10.510.10">
    <property type="entry name" value="Transferase(Phosphotransferase) domain 1"/>
    <property type="match status" value="1"/>
</dbReference>
<dbReference type="InterPro" id="IPR000719">
    <property type="entry name" value="Prot_kinase_dom"/>
</dbReference>
<organism evidence="12 13">
    <name type="scientific">Helianthus annuus</name>
    <name type="common">Common sunflower</name>
    <dbReference type="NCBI Taxonomy" id="4232"/>
    <lineage>
        <taxon>Eukaryota</taxon>
        <taxon>Viridiplantae</taxon>
        <taxon>Streptophyta</taxon>
        <taxon>Embryophyta</taxon>
        <taxon>Tracheophyta</taxon>
        <taxon>Spermatophyta</taxon>
        <taxon>Magnoliopsida</taxon>
        <taxon>eudicotyledons</taxon>
        <taxon>Gunneridae</taxon>
        <taxon>Pentapetalae</taxon>
        <taxon>asterids</taxon>
        <taxon>campanulids</taxon>
        <taxon>Asterales</taxon>
        <taxon>Asteraceae</taxon>
        <taxon>Asteroideae</taxon>
        <taxon>Heliantheae alliance</taxon>
        <taxon>Heliantheae</taxon>
        <taxon>Helianthus</taxon>
    </lineage>
</organism>
<dbReference type="PROSITE" id="PS50011">
    <property type="entry name" value="PROTEIN_KINASE_DOM"/>
    <property type="match status" value="1"/>
</dbReference>
<keyword evidence="5" id="KW-0677">Repeat</keyword>
<dbReference type="PANTHER" id="PTHR47986:SF13">
    <property type="entry name" value="RECEPTOR PROTEIN KINASE TMK1-LIKE"/>
    <property type="match status" value="1"/>
</dbReference>
<keyword evidence="13" id="KW-1185">Reference proteome</keyword>
<evidence type="ECO:0000256" key="5">
    <source>
        <dbReference type="ARBA" id="ARBA00022737"/>
    </source>
</evidence>
<sequence>MGKTINSKRFLEKRRLNIALDVARWIKYLHTLAYQSFIHRDLESSIILLGDDFRAKVLDFGKVKLAPDGEKSVITRLAGMFGYLVPENVSNYPFHVYISWT</sequence>
<evidence type="ECO:0000256" key="4">
    <source>
        <dbReference type="ARBA" id="ARBA00022729"/>
    </source>
</evidence>
<keyword evidence="7" id="KW-0472">Membrane</keyword>
<evidence type="ECO:0000256" key="8">
    <source>
        <dbReference type="ARBA" id="ARBA00023170"/>
    </source>
</evidence>
<evidence type="ECO:0000313" key="11">
    <source>
        <dbReference type="EMBL" id="KAF5768624.1"/>
    </source>
</evidence>
<keyword evidence="6" id="KW-1133">Transmembrane helix</keyword>
<dbReference type="GO" id="GO:0005524">
    <property type="term" value="F:ATP binding"/>
    <property type="evidence" value="ECO:0007669"/>
    <property type="project" value="InterPro"/>
</dbReference>
<dbReference type="SUPFAM" id="SSF56112">
    <property type="entry name" value="Protein kinase-like (PK-like)"/>
    <property type="match status" value="1"/>
</dbReference>
<reference evidence="12" key="2">
    <citation type="submission" date="2017-02" db="EMBL/GenBank/DDBJ databases">
        <title>Sunflower complete genome.</title>
        <authorList>
            <person name="Langlade N."/>
            <person name="Munos S."/>
        </authorList>
    </citation>
    <scope>NUCLEOTIDE SEQUENCE [LARGE SCALE GENOMIC DNA]</scope>
    <source>
        <tissue evidence="12">Leaves</tissue>
    </source>
</reference>
<comment type="subcellular location">
    <subcellularLocation>
        <location evidence="1">Membrane</location>
        <topology evidence="1">Single-pass membrane protein</topology>
    </subcellularLocation>
</comment>
<evidence type="ECO:0000256" key="7">
    <source>
        <dbReference type="ARBA" id="ARBA00023136"/>
    </source>
</evidence>
<dbReference type="Pfam" id="PF00069">
    <property type="entry name" value="Pkinase"/>
    <property type="match status" value="1"/>
</dbReference>
<reference evidence="11" key="3">
    <citation type="submission" date="2020-06" db="EMBL/GenBank/DDBJ databases">
        <title>Helianthus annuus Genome sequencing and assembly Release 2.</title>
        <authorList>
            <person name="Gouzy J."/>
            <person name="Langlade N."/>
            <person name="Munos S."/>
        </authorList>
    </citation>
    <scope>NUCLEOTIDE SEQUENCE</scope>
    <source>
        <tissue evidence="11">Leaves</tissue>
    </source>
</reference>
<name>A0A251TUF9_HELAN</name>
<evidence type="ECO:0000256" key="2">
    <source>
        <dbReference type="ARBA" id="ARBA00022614"/>
    </source>
</evidence>
<proteinExistence type="predicted"/>
<feature type="domain" description="Protein kinase" evidence="10">
    <location>
        <begin position="1"/>
        <end position="101"/>
    </location>
</feature>
<keyword evidence="3" id="KW-0812">Transmembrane</keyword>
<reference evidence="11 13" key="1">
    <citation type="journal article" date="2017" name="Nature">
        <title>The sunflower genome provides insights into oil metabolism, flowering and Asterid evolution.</title>
        <authorList>
            <person name="Badouin H."/>
            <person name="Gouzy J."/>
            <person name="Grassa C.J."/>
            <person name="Murat F."/>
            <person name="Staton S.E."/>
            <person name="Cottret L."/>
            <person name="Lelandais-Briere C."/>
            <person name="Owens G.L."/>
            <person name="Carrere S."/>
            <person name="Mayjonade B."/>
            <person name="Legrand L."/>
            <person name="Gill N."/>
            <person name="Kane N.C."/>
            <person name="Bowers J.E."/>
            <person name="Hubner S."/>
            <person name="Bellec A."/>
            <person name="Berard A."/>
            <person name="Berges H."/>
            <person name="Blanchet N."/>
            <person name="Boniface M.C."/>
            <person name="Brunel D."/>
            <person name="Catrice O."/>
            <person name="Chaidir N."/>
            <person name="Claudel C."/>
            <person name="Donnadieu C."/>
            <person name="Faraut T."/>
            <person name="Fievet G."/>
            <person name="Helmstetter N."/>
            <person name="King M."/>
            <person name="Knapp S.J."/>
            <person name="Lai Z."/>
            <person name="Le Paslier M.C."/>
            <person name="Lippi Y."/>
            <person name="Lorenzon L."/>
            <person name="Mandel J.R."/>
            <person name="Marage G."/>
            <person name="Marchand G."/>
            <person name="Marquand E."/>
            <person name="Bret-Mestries E."/>
            <person name="Morien E."/>
            <person name="Nambeesan S."/>
            <person name="Nguyen T."/>
            <person name="Pegot-Espagnet P."/>
            <person name="Pouilly N."/>
            <person name="Raftis F."/>
            <person name="Sallet E."/>
            <person name="Schiex T."/>
            <person name="Thomas J."/>
            <person name="Vandecasteele C."/>
            <person name="Vares D."/>
            <person name="Vear F."/>
            <person name="Vautrin S."/>
            <person name="Crespi M."/>
            <person name="Mangin B."/>
            <person name="Burke J.M."/>
            <person name="Salse J."/>
            <person name="Munos S."/>
            <person name="Vincourt P."/>
            <person name="Rieseberg L.H."/>
            <person name="Langlade N.B."/>
        </authorList>
    </citation>
    <scope>NUCLEOTIDE SEQUENCE [LARGE SCALE GENOMIC DNA]</scope>
    <source>
        <strain evidence="13">cv. SF193</strain>
        <tissue evidence="11">Leaves</tissue>
    </source>
</reference>
<evidence type="ECO:0000313" key="12">
    <source>
        <dbReference type="EMBL" id="OTG13601.1"/>
    </source>
</evidence>
<evidence type="ECO:0000256" key="1">
    <source>
        <dbReference type="ARBA" id="ARBA00004167"/>
    </source>
</evidence>
<dbReference type="Proteomes" id="UP000215914">
    <property type="component" value="Chromosome 9"/>
</dbReference>
<gene>
    <name evidence="12" type="ORF">HannXRQ_Chr09g0239961</name>
    <name evidence="11" type="ORF">HanXRQr2_Chr14g0638521</name>
</gene>
<keyword evidence="11" id="KW-0808">Transferase</keyword>
<dbReference type="InParanoid" id="A0A251TUF9"/>
<dbReference type="PANTHER" id="PTHR47986">
    <property type="entry name" value="OSJNBA0070M12.3 PROTEIN"/>
    <property type="match status" value="1"/>
</dbReference>
<evidence type="ECO:0000259" key="10">
    <source>
        <dbReference type="PROSITE" id="PS50011"/>
    </source>
</evidence>
<dbReference type="AlphaFoldDB" id="A0A251TUF9"/>
<evidence type="ECO:0000256" key="6">
    <source>
        <dbReference type="ARBA" id="ARBA00022989"/>
    </source>
</evidence>
<protein>
    <recommendedName>
        <fullName evidence="10">Protein kinase domain-containing protein</fullName>
    </recommendedName>
</protein>